<feature type="signal peptide" evidence="1">
    <location>
        <begin position="1"/>
        <end position="25"/>
    </location>
</feature>
<dbReference type="EMBL" id="FNGA01000004">
    <property type="protein sequence ID" value="SDL40157.1"/>
    <property type="molecule type" value="Genomic_DNA"/>
</dbReference>
<proteinExistence type="predicted"/>
<accession>A0A1G9JRI5</accession>
<protein>
    <submittedName>
        <fullName evidence="2">ABC-type phosphate/phosphonate transport system, substrate-binding protein</fullName>
    </submittedName>
</protein>
<dbReference type="STRING" id="246191.SAMN05660337_2923"/>
<organism evidence="2 3">
    <name type="scientific">Maridesulfovibrio ferrireducens</name>
    <dbReference type="NCBI Taxonomy" id="246191"/>
    <lineage>
        <taxon>Bacteria</taxon>
        <taxon>Pseudomonadati</taxon>
        <taxon>Thermodesulfobacteriota</taxon>
        <taxon>Desulfovibrionia</taxon>
        <taxon>Desulfovibrionales</taxon>
        <taxon>Desulfovibrionaceae</taxon>
        <taxon>Maridesulfovibrio</taxon>
    </lineage>
</organism>
<keyword evidence="1" id="KW-0732">Signal</keyword>
<dbReference type="Proteomes" id="UP000199053">
    <property type="component" value="Unassembled WGS sequence"/>
</dbReference>
<sequence length="264" mass="28661">MLRKILAITFILILSVAGAVSVAGAAESFKFVIIEPGQPGTSADAQPVMDSLAEYVSEKLGKPATGVYFNELEPALKYLDENKPIWGICGLTFFTSYSDKYIMTPVASTLPQGLDKDVWRILAPSDGPDSVKEIKGTVFGSMLYTPESRKILFKKDEAENQLVIEGTSRPLSKLRWVNKGKAAGVCLNAVQYSVLSGSDRFSGVKVVYESGKLPNSPVVWFGKVTDDSFRLQAILLDMKDDPAAASLLKLLQTNGFGPADKELK</sequence>
<evidence type="ECO:0000313" key="2">
    <source>
        <dbReference type="EMBL" id="SDL40157.1"/>
    </source>
</evidence>
<evidence type="ECO:0000313" key="3">
    <source>
        <dbReference type="Proteomes" id="UP000199053"/>
    </source>
</evidence>
<keyword evidence="3" id="KW-1185">Reference proteome</keyword>
<feature type="chain" id="PRO_5011684271" evidence="1">
    <location>
        <begin position="26"/>
        <end position="264"/>
    </location>
</feature>
<dbReference type="AlphaFoldDB" id="A0A1G9JRI5"/>
<evidence type="ECO:0000256" key="1">
    <source>
        <dbReference type="SAM" id="SignalP"/>
    </source>
</evidence>
<dbReference type="Pfam" id="PF12974">
    <property type="entry name" value="Phosphonate-bd"/>
    <property type="match status" value="1"/>
</dbReference>
<dbReference type="RefSeq" id="WP_092162382.1">
    <property type="nucleotide sequence ID" value="NZ_FNGA01000004.1"/>
</dbReference>
<gene>
    <name evidence="2" type="ORF">SAMN05660337_2923</name>
</gene>
<name>A0A1G9JRI5_9BACT</name>
<reference evidence="3" key="1">
    <citation type="submission" date="2016-10" db="EMBL/GenBank/DDBJ databases">
        <authorList>
            <person name="Varghese N."/>
            <person name="Submissions S."/>
        </authorList>
    </citation>
    <scope>NUCLEOTIDE SEQUENCE [LARGE SCALE GENOMIC DNA]</scope>
    <source>
        <strain evidence="3">DSM 16995</strain>
    </source>
</reference>
<dbReference type="OrthoDB" id="5449579at2"/>